<dbReference type="CDD" id="cd16352">
    <property type="entry name" value="CheD"/>
    <property type="match status" value="1"/>
</dbReference>
<organism evidence="4 5">
    <name type="scientific">Geobacter argillaceus</name>
    <dbReference type="NCBI Taxonomy" id="345631"/>
    <lineage>
        <taxon>Bacteria</taxon>
        <taxon>Pseudomonadati</taxon>
        <taxon>Thermodesulfobacteriota</taxon>
        <taxon>Desulfuromonadia</taxon>
        <taxon>Geobacterales</taxon>
        <taxon>Geobacteraceae</taxon>
        <taxon>Geobacter</taxon>
    </lineage>
</organism>
<dbReference type="AlphaFoldDB" id="A0A562W8L5"/>
<comment type="catalytic activity">
    <reaction evidence="3">
        <text>L-glutaminyl-[protein] + H2O = L-glutamyl-[protein] + NH4(+)</text>
        <dbReference type="Rhea" id="RHEA:16441"/>
        <dbReference type="Rhea" id="RHEA-COMP:10207"/>
        <dbReference type="Rhea" id="RHEA-COMP:10208"/>
        <dbReference type="ChEBI" id="CHEBI:15377"/>
        <dbReference type="ChEBI" id="CHEBI:28938"/>
        <dbReference type="ChEBI" id="CHEBI:29973"/>
        <dbReference type="ChEBI" id="CHEBI:30011"/>
        <dbReference type="EC" id="3.5.1.44"/>
    </reaction>
</comment>
<dbReference type="InterPro" id="IPR011324">
    <property type="entry name" value="Cytotoxic_necrot_fac-like_cat"/>
</dbReference>
<evidence type="ECO:0000256" key="1">
    <source>
        <dbReference type="ARBA" id="ARBA00022500"/>
    </source>
</evidence>
<dbReference type="PANTHER" id="PTHR35147">
    <property type="entry name" value="CHEMORECEPTOR GLUTAMINE DEAMIDASE CHED-RELATED"/>
    <property type="match status" value="1"/>
</dbReference>
<dbReference type="EC" id="3.5.1.44" evidence="3"/>
<keyword evidence="2 3" id="KW-0378">Hydrolase</keyword>
<dbReference type="PANTHER" id="PTHR35147:SF3">
    <property type="entry name" value="CHEMORECEPTOR GLUTAMINE DEAMIDASE CHED 1-RELATED"/>
    <property type="match status" value="1"/>
</dbReference>
<name>A0A562W8L5_9BACT</name>
<dbReference type="Pfam" id="PF03975">
    <property type="entry name" value="CheD"/>
    <property type="match status" value="1"/>
</dbReference>
<dbReference type="GO" id="GO:0050568">
    <property type="term" value="F:protein-glutamine glutaminase activity"/>
    <property type="evidence" value="ECO:0007669"/>
    <property type="project" value="UniProtKB-UniRule"/>
</dbReference>
<proteinExistence type="inferred from homology"/>
<dbReference type="SUPFAM" id="SSF64438">
    <property type="entry name" value="CNF1/YfiH-like putative cysteine hydrolases"/>
    <property type="match status" value="1"/>
</dbReference>
<dbReference type="RefSeq" id="WP_145019552.1">
    <property type="nucleotide sequence ID" value="NZ_VLLN01000005.1"/>
</dbReference>
<keyword evidence="1 3" id="KW-0145">Chemotaxis</keyword>
<dbReference type="GO" id="GO:0006935">
    <property type="term" value="P:chemotaxis"/>
    <property type="evidence" value="ECO:0007669"/>
    <property type="project" value="UniProtKB-UniRule"/>
</dbReference>
<dbReference type="Proteomes" id="UP000319449">
    <property type="component" value="Unassembled WGS sequence"/>
</dbReference>
<evidence type="ECO:0000313" key="5">
    <source>
        <dbReference type="Proteomes" id="UP000319449"/>
    </source>
</evidence>
<accession>A0A562W8L5</accession>
<sequence>MRIETLGRFKRVSLNPGEFHASAEPVTISTLLGSCIAACLYDPVNRVIGMNHFLLSNRRYSRELPNTLSEAGRYGIYAMELLINDMMHRGAKRKNLRAKAFGGATIFSQSREVGNFYCVSEVNVRFIREFLENERIPLVAEDLGGKVGRVIHFSNGDFAVHVRKMQGDRSKVLARRDRECWLRSIERQETTMPQVELWL</sequence>
<evidence type="ECO:0000256" key="2">
    <source>
        <dbReference type="ARBA" id="ARBA00022801"/>
    </source>
</evidence>
<comment type="function">
    <text evidence="3">Probably deamidates glutamine residues to glutamate on methyl-accepting chemotaxis receptors (MCPs), playing an important role in chemotaxis.</text>
</comment>
<evidence type="ECO:0000256" key="3">
    <source>
        <dbReference type="HAMAP-Rule" id="MF_01440"/>
    </source>
</evidence>
<dbReference type="InterPro" id="IPR038592">
    <property type="entry name" value="CheD-like_sf"/>
</dbReference>
<dbReference type="HAMAP" id="MF_01440">
    <property type="entry name" value="CheD"/>
    <property type="match status" value="1"/>
</dbReference>
<comment type="caution">
    <text evidence="4">The sequence shown here is derived from an EMBL/GenBank/DDBJ whole genome shotgun (WGS) entry which is preliminary data.</text>
</comment>
<dbReference type="PROSITE" id="PS51257">
    <property type="entry name" value="PROKAR_LIPOPROTEIN"/>
    <property type="match status" value="1"/>
</dbReference>
<dbReference type="EMBL" id="VLLN01000005">
    <property type="protein sequence ID" value="TWJ26438.1"/>
    <property type="molecule type" value="Genomic_DNA"/>
</dbReference>
<dbReference type="Gene3D" id="3.30.1330.200">
    <property type="match status" value="1"/>
</dbReference>
<reference evidence="4 5" key="1">
    <citation type="submission" date="2019-07" db="EMBL/GenBank/DDBJ databases">
        <title>Genomic Encyclopedia of Archaeal and Bacterial Type Strains, Phase II (KMG-II): from individual species to whole genera.</title>
        <authorList>
            <person name="Goeker M."/>
        </authorList>
    </citation>
    <scope>NUCLEOTIDE SEQUENCE [LARGE SCALE GENOMIC DNA]</scope>
    <source>
        <strain evidence="4 5">ATCC BAA-1139</strain>
    </source>
</reference>
<dbReference type="InterPro" id="IPR005659">
    <property type="entry name" value="Chemorcpt_Glu_NH3ase_CheD"/>
</dbReference>
<evidence type="ECO:0000313" key="4">
    <source>
        <dbReference type="EMBL" id="TWJ26438.1"/>
    </source>
</evidence>
<protein>
    <recommendedName>
        <fullName evidence="3">Probable chemoreceptor glutamine deamidase CheD</fullName>
        <ecNumber evidence="3">3.5.1.44</ecNumber>
    </recommendedName>
</protein>
<keyword evidence="5" id="KW-1185">Reference proteome</keyword>
<comment type="similarity">
    <text evidence="3">Belongs to the CheD family.</text>
</comment>
<gene>
    <name evidence="3" type="primary">cheD</name>
    <name evidence="4" type="ORF">JN12_01144</name>
</gene>
<dbReference type="OrthoDB" id="9807202at2"/>